<name>A0A8D9BR22_9HEMI</name>
<protein>
    <submittedName>
        <fullName evidence="1">Uncharacterized protein</fullName>
    </submittedName>
</protein>
<evidence type="ECO:0000313" key="1">
    <source>
        <dbReference type="EMBL" id="CAG6787087.1"/>
    </source>
</evidence>
<dbReference type="AlphaFoldDB" id="A0A8D9BR22"/>
<accession>A0A8D9BR22</accession>
<proteinExistence type="predicted"/>
<dbReference type="EMBL" id="HBUF01651728">
    <property type="protein sequence ID" value="CAG6787087.1"/>
    <property type="molecule type" value="Transcribed_RNA"/>
</dbReference>
<organism evidence="1">
    <name type="scientific">Cacopsylla melanoneura</name>
    <dbReference type="NCBI Taxonomy" id="428564"/>
    <lineage>
        <taxon>Eukaryota</taxon>
        <taxon>Metazoa</taxon>
        <taxon>Ecdysozoa</taxon>
        <taxon>Arthropoda</taxon>
        <taxon>Hexapoda</taxon>
        <taxon>Insecta</taxon>
        <taxon>Pterygota</taxon>
        <taxon>Neoptera</taxon>
        <taxon>Paraneoptera</taxon>
        <taxon>Hemiptera</taxon>
        <taxon>Sternorrhyncha</taxon>
        <taxon>Psylloidea</taxon>
        <taxon>Psyllidae</taxon>
        <taxon>Psyllinae</taxon>
        <taxon>Cacopsylla</taxon>
    </lineage>
</organism>
<sequence length="105" mass="11870">MLNPKNRGKSDNVFSSENATRKDLAMVLSGCIVMCVIKCCNSKKDLQLLNFTSKGIIIPIIKSSVVIENMTFISSTRSIYEVIQRIGLVRYVMSLARVWFSYKTI</sequence>
<reference evidence="1" key="1">
    <citation type="submission" date="2021-05" db="EMBL/GenBank/DDBJ databases">
        <authorList>
            <person name="Alioto T."/>
            <person name="Alioto T."/>
            <person name="Gomez Garrido J."/>
        </authorList>
    </citation>
    <scope>NUCLEOTIDE SEQUENCE</scope>
</reference>